<reference evidence="5" key="1">
    <citation type="submission" date="2016-03" db="EMBL/GenBank/DDBJ databases">
        <title>Draft genome sequence of Paenibacillus glacialis DSM 22343.</title>
        <authorList>
            <person name="Shin S.-K."/>
            <person name="Yi H."/>
        </authorList>
    </citation>
    <scope>NUCLEOTIDE SEQUENCE [LARGE SCALE GENOMIC DNA]</scope>
    <source>
        <strain evidence="5">NBRC 105008</strain>
    </source>
</reference>
<accession>A0A1B9DSM7</accession>
<evidence type="ECO:0008006" key="8">
    <source>
        <dbReference type="Google" id="ProtNLM"/>
    </source>
</evidence>
<comment type="caution">
    <text evidence="3">The sequence shown here is derived from an EMBL/GenBank/DDBJ whole genome shotgun (WGS) entry which is preliminary data.</text>
</comment>
<dbReference type="Proteomes" id="UP000182367">
    <property type="component" value="Unassembled WGS sequence"/>
</dbReference>
<dbReference type="RefSeq" id="WP_066325997.1">
    <property type="nucleotide sequence ID" value="NZ_BJVF01000006.1"/>
</dbReference>
<dbReference type="OrthoDB" id="5450709at2"/>
<feature type="chain" id="PRO_5044556211" description="DUF3570 domain-containing protein" evidence="1">
    <location>
        <begin position="22"/>
        <end position="397"/>
    </location>
</feature>
<gene>
    <name evidence="3" type="ORF">FBGL_05095</name>
    <name evidence="2" type="ORF">FGL01_25620</name>
    <name evidence="4" type="ORF">SAMN05192550_2800</name>
</gene>
<organism evidence="3 5">
    <name type="scientific">Flavobacterium glycines</name>
    <dbReference type="NCBI Taxonomy" id="551990"/>
    <lineage>
        <taxon>Bacteria</taxon>
        <taxon>Pseudomonadati</taxon>
        <taxon>Bacteroidota</taxon>
        <taxon>Flavobacteriia</taxon>
        <taxon>Flavobacteriales</taxon>
        <taxon>Flavobacteriaceae</taxon>
        <taxon>Flavobacterium</taxon>
    </lineage>
</organism>
<proteinExistence type="predicted"/>
<sequence length="397" mass="44856">MKRIYITGFALLGLFKAFSQATPTDSTSYKNKKLKIDEINLVSSYYKQDGNNAAVTGGIGSEKLTDISNTIDVKLIRYGKTGNKHTLDLEAGIDHYSSASSDMIDLQANSSASSADFRFYPSFNYSIENEEKGTTIGFGLSSSTEFDYQSFGGNINFAQKTKNKNGEFSAKLQAFLDQVKLIKPIELRGYGYGDDDDYGSANRNTFAGSLSYSQIINKNFQVILLADVIAQNGYLSLPFHRVYFSDNSVHQENLPDNRLKIPLAIRGSYFLGDTFIIRAYYRYYTDDWNINSNTADLEIPVKISPFFSLSPFYRYYSQSAAKYFKPYREHTAADTYYTSNYDLSKFDSHFLGLGMKLTPINGVFGIKEFNTLEIRYGHYTRSTGLNANIISLNFKYK</sequence>
<reference evidence="3" key="2">
    <citation type="submission" date="2016-03" db="EMBL/GenBank/DDBJ databases">
        <authorList>
            <person name="Ploux O."/>
        </authorList>
    </citation>
    <scope>NUCLEOTIDE SEQUENCE</scope>
    <source>
        <strain evidence="3">NBRC 105008</strain>
    </source>
</reference>
<dbReference type="EMBL" id="LVEO01000012">
    <property type="protein sequence ID" value="OCB72701.1"/>
    <property type="molecule type" value="Genomic_DNA"/>
</dbReference>
<evidence type="ECO:0000313" key="3">
    <source>
        <dbReference type="EMBL" id="OCB72701.1"/>
    </source>
</evidence>
<keyword evidence="1" id="KW-0732">Signal</keyword>
<reference evidence="4 6" key="3">
    <citation type="submission" date="2016-10" db="EMBL/GenBank/DDBJ databases">
        <authorList>
            <person name="Varghese N."/>
            <person name="Submissions S."/>
        </authorList>
    </citation>
    <scope>NUCLEOTIDE SEQUENCE [LARGE SCALE GENOMIC DNA]</scope>
    <source>
        <strain evidence="4 6">Gm-149</strain>
    </source>
</reference>
<dbReference type="Proteomes" id="UP000093226">
    <property type="component" value="Unassembled WGS sequence"/>
</dbReference>
<dbReference type="Pfam" id="PF12094">
    <property type="entry name" value="DUF3570"/>
    <property type="match status" value="1"/>
</dbReference>
<evidence type="ECO:0000313" key="6">
    <source>
        <dbReference type="Proteomes" id="UP000182367"/>
    </source>
</evidence>
<evidence type="ECO:0000313" key="5">
    <source>
        <dbReference type="Proteomes" id="UP000093226"/>
    </source>
</evidence>
<reference evidence="2 7" key="4">
    <citation type="submission" date="2019-07" db="EMBL/GenBank/DDBJ databases">
        <title>Whole genome shotgun sequence of Flavobacterium glycines NBRC 105008.</title>
        <authorList>
            <person name="Hosoyama A."/>
            <person name="Uohara A."/>
            <person name="Ohji S."/>
            <person name="Ichikawa N."/>
        </authorList>
    </citation>
    <scope>NUCLEOTIDE SEQUENCE [LARGE SCALE GENOMIC DNA]</scope>
    <source>
        <strain evidence="2 7">NBRC 105008</strain>
    </source>
</reference>
<name>A0A1B9DSM7_9FLAO</name>
<evidence type="ECO:0000313" key="7">
    <source>
        <dbReference type="Proteomes" id="UP000321579"/>
    </source>
</evidence>
<evidence type="ECO:0000256" key="1">
    <source>
        <dbReference type="SAM" id="SignalP"/>
    </source>
</evidence>
<dbReference type="Proteomes" id="UP000321579">
    <property type="component" value="Unassembled WGS sequence"/>
</dbReference>
<evidence type="ECO:0000313" key="4">
    <source>
        <dbReference type="EMBL" id="SDJ80269.1"/>
    </source>
</evidence>
<evidence type="ECO:0000313" key="2">
    <source>
        <dbReference type="EMBL" id="GEL11823.1"/>
    </source>
</evidence>
<protein>
    <recommendedName>
        <fullName evidence="8">DUF3570 domain-containing protein</fullName>
    </recommendedName>
</protein>
<dbReference type="AlphaFoldDB" id="A0A1B9DSM7"/>
<dbReference type="EMBL" id="BJVF01000006">
    <property type="protein sequence ID" value="GEL11823.1"/>
    <property type="molecule type" value="Genomic_DNA"/>
</dbReference>
<keyword evidence="6" id="KW-1185">Reference proteome</keyword>
<dbReference type="STRING" id="551990.SAMN05192550_2800"/>
<dbReference type="EMBL" id="FNEO01000007">
    <property type="protein sequence ID" value="SDJ80269.1"/>
    <property type="molecule type" value="Genomic_DNA"/>
</dbReference>
<dbReference type="InterPro" id="IPR021953">
    <property type="entry name" value="DUF3570"/>
</dbReference>
<feature type="signal peptide" evidence="1">
    <location>
        <begin position="1"/>
        <end position="21"/>
    </location>
</feature>